<feature type="compositionally biased region" description="Low complexity" evidence="4">
    <location>
        <begin position="347"/>
        <end position="359"/>
    </location>
</feature>
<keyword evidence="7" id="KW-1185">Reference proteome</keyword>
<dbReference type="AlphaFoldDB" id="A0A8T2Q9C8"/>
<evidence type="ECO:0000313" key="7">
    <source>
        <dbReference type="Proteomes" id="UP000825935"/>
    </source>
</evidence>
<reference evidence="6" key="1">
    <citation type="submission" date="2021-08" db="EMBL/GenBank/DDBJ databases">
        <title>WGS assembly of Ceratopteris richardii.</title>
        <authorList>
            <person name="Marchant D.B."/>
            <person name="Chen G."/>
            <person name="Jenkins J."/>
            <person name="Shu S."/>
            <person name="Leebens-Mack J."/>
            <person name="Grimwood J."/>
            <person name="Schmutz J."/>
            <person name="Soltis P."/>
            <person name="Soltis D."/>
            <person name="Chen Z.-H."/>
        </authorList>
    </citation>
    <scope>NUCLEOTIDE SEQUENCE</scope>
    <source>
        <strain evidence="6">Whitten #5841</strain>
        <tissue evidence="6">Leaf</tissue>
    </source>
</reference>
<proteinExistence type="inferred from homology"/>
<comment type="caution">
    <text evidence="6">The sequence shown here is derived from an EMBL/GenBank/DDBJ whole genome shotgun (WGS) entry which is preliminary data.</text>
</comment>
<dbReference type="PROSITE" id="PS50985">
    <property type="entry name" value="GRAS"/>
    <property type="match status" value="1"/>
</dbReference>
<organism evidence="6 7">
    <name type="scientific">Ceratopteris richardii</name>
    <name type="common">Triangle waterfern</name>
    <dbReference type="NCBI Taxonomy" id="49495"/>
    <lineage>
        <taxon>Eukaryota</taxon>
        <taxon>Viridiplantae</taxon>
        <taxon>Streptophyta</taxon>
        <taxon>Embryophyta</taxon>
        <taxon>Tracheophyta</taxon>
        <taxon>Polypodiopsida</taxon>
        <taxon>Polypodiidae</taxon>
        <taxon>Polypodiales</taxon>
        <taxon>Pteridineae</taxon>
        <taxon>Pteridaceae</taxon>
        <taxon>Parkerioideae</taxon>
        <taxon>Ceratopteris</taxon>
    </lineage>
</organism>
<sequence length="782" mass="84822">MRPDSRLSQASVTQAEMLCCPSDSTFSQRQSMGLGREADIEALLADAGYNVKASDLALVAQRLEQLDSLCASQDTGALSYLSSEAVHYNPSDMAAWLECMIGELGPSSVPGDVGGTQRPASENPLPPLSSTFYDFGNVNSSVPCSSVVKNSFIDQKSSVHSPFVDCPPKQAVPQPALGILDPTAEGLPSISQLIKDAIGHNGGAPAASATLKGYPGIALKDRTPGGLQQHKIIEDQGSSNQVGAFFPRSSAGDPPQLSNMSTLQQAVPIPSPKMHGNPSLSMQHQMQSQSLFSSVSIPPPNPASSQSSSNKVPRTGSPSPVHVQRQCHRPPQNQGTVRTSTAMVMASVSPSNSSPVSISYQDHSSPHDKEASYVHIQSPSAKRTRSQTVHECPYDDISNDENAQESGIKLVHLLMACAEAIQNDELAAAVDMVREIKRLASCTSGAMSKIASYFAESLSQRIYPASKDNWARIYEAEAVSEMLYASFYEACPYLKFAHFTANQAILEAFQGHKVVHIIDFNLMQGSQWPELIKALAVRSEGPPHLRMTGIGPPRPDNKDVLQEVGVKLAELAGSVNVEFSFRGMVAAKLDDVKPWYFEVKPGEAIAVNSILQMHRLLYGHVASDPSKALIDEVLSSIKSLNPKVVTVVEQEANHNSNMFLERFVEALHYYSTMFDSLEASSLDPLGPEMVCSEMYLGREIANIVAREGAERVERHEPLSAWRKRMSNAGFKQVHLGSNAFDQVSYMLKYFSGEGYTVEENRGCLTLGWHNRPLIAASAWECG</sequence>
<name>A0A8T2Q9C8_CERRI</name>
<feature type="compositionally biased region" description="Low complexity" evidence="4">
    <location>
        <begin position="279"/>
        <end position="296"/>
    </location>
</feature>
<dbReference type="OrthoDB" id="1869514at2759"/>
<protein>
    <recommendedName>
        <fullName evidence="5">Transcriptional factor DELLA N-terminal domain-containing protein</fullName>
    </recommendedName>
</protein>
<evidence type="ECO:0000256" key="4">
    <source>
        <dbReference type="SAM" id="MobiDB-lite"/>
    </source>
</evidence>
<dbReference type="InterPro" id="IPR005202">
    <property type="entry name" value="TF_GRAS"/>
</dbReference>
<dbReference type="Pfam" id="PF03514">
    <property type="entry name" value="GRAS"/>
    <property type="match status" value="1"/>
</dbReference>
<feature type="compositionally biased region" description="Polar residues" evidence="4">
    <location>
        <begin position="331"/>
        <end position="342"/>
    </location>
</feature>
<evidence type="ECO:0000256" key="3">
    <source>
        <dbReference type="ARBA" id="ARBA00023163"/>
    </source>
</evidence>
<accession>A0A8T2Q9C8</accession>
<dbReference type="PANTHER" id="PTHR31636">
    <property type="entry name" value="OSJNBA0084A10.13 PROTEIN-RELATED"/>
    <property type="match status" value="1"/>
</dbReference>
<dbReference type="Pfam" id="PF12041">
    <property type="entry name" value="DELLA"/>
    <property type="match status" value="1"/>
</dbReference>
<gene>
    <name evidence="6" type="ORF">KP509_37G058000</name>
</gene>
<evidence type="ECO:0000313" key="6">
    <source>
        <dbReference type="EMBL" id="KAH7280256.1"/>
    </source>
</evidence>
<keyword evidence="3" id="KW-0804">Transcription</keyword>
<evidence type="ECO:0000259" key="5">
    <source>
        <dbReference type="Pfam" id="PF12041"/>
    </source>
</evidence>
<feature type="domain" description="Transcriptional factor DELLA N-terminal" evidence="5">
    <location>
        <begin position="43"/>
        <end position="107"/>
    </location>
</feature>
<evidence type="ECO:0000256" key="2">
    <source>
        <dbReference type="ARBA" id="ARBA00023015"/>
    </source>
</evidence>
<dbReference type="InterPro" id="IPR021914">
    <property type="entry name" value="TF_DELLA_N"/>
</dbReference>
<feature type="region of interest" description="Disordered" evidence="4">
    <location>
        <begin position="236"/>
        <end position="398"/>
    </location>
</feature>
<dbReference type="SMART" id="SM01129">
    <property type="entry name" value="DELLA"/>
    <property type="match status" value="1"/>
</dbReference>
<feature type="compositionally biased region" description="Polar residues" evidence="4">
    <location>
        <begin position="256"/>
        <end position="265"/>
    </location>
</feature>
<dbReference type="EMBL" id="CM035442">
    <property type="protein sequence ID" value="KAH7280256.1"/>
    <property type="molecule type" value="Genomic_DNA"/>
</dbReference>
<dbReference type="Gene3D" id="1.10.10.1290">
    <property type="entry name" value="Transcriptional regulator DELLA, N-terminal domain"/>
    <property type="match status" value="1"/>
</dbReference>
<evidence type="ECO:0000256" key="1">
    <source>
        <dbReference type="ARBA" id="ARBA00010273"/>
    </source>
</evidence>
<keyword evidence="2" id="KW-0805">Transcription regulation</keyword>
<dbReference type="OMA" id="FEYSRVI"/>
<dbReference type="Proteomes" id="UP000825935">
    <property type="component" value="Chromosome 37"/>
</dbReference>
<feature type="compositionally biased region" description="Polar residues" evidence="4">
    <location>
        <begin position="375"/>
        <end position="389"/>
    </location>
</feature>
<dbReference type="InterPro" id="IPR038088">
    <property type="entry name" value="DELLA_N_sf"/>
</dbReference>
<comment type="similarity">
    <text evidence="1">Belongs to the GRAS family. DELLA subfamily.</text>
</comment>